<dbReference type="EMBL" id="JAKMUS010000016">
    <property type="protein sequence ID" value="MCZ9294646.1"/>
    <property type="molecule type" value="Genomic_DNA"/>
</dbReference>
<feature type="domain" description="DUF7373" evidence="2">
    <location>
        <begin position="69"/>
        <end position="263"/>
    </location>
</feature>
<organism evidence="4 5">
    <name type="scientific">Corynebacterium meitnerae</name>
    <dbReference type="NCBI Taxonomy" id="2913498"/>
    <lineage>
        <taxon>Bacteria</taxon>
        <taxon>Bacillati</taxon>
        <taxon>Actinomycetota</taxon>
        <taxon>Actinomycetes</taxon>
        <taxon>Mycobacteriales</taxon>
        <taxon>Corynebacteriaceae</taxon>
        <taxon>Corynebacterium</taxon>
    </lineage>
</organism>
<proteinExistence type="predicted"/>
<evidence type="ECO:0000313" key="5">
    <source>
        <dbReference type="Proteomes" id="UP001146468"/>
    </source>
</evidence>
<dbReference type="Pfam" id="PF24088">
    <property type="entry name" value="DUF7373"/>
    <property type="match status" value="1"/>
</dbReference>
<dbReference type="InterPro" id="IPR056463">
    <property type="entry name" value="DUF7373_C"/>
</dbReference>
<gene>
    <name evidence="4" type="ORF">L8U60_09140</name>
</gene>
<keyword evidence="5" id="KW-1185">Reference proteome</keyword>
<evidence type="ECO:0000313" key="4">
    <source>
        <dbReference type="EMBL" id="MCZ9294646.1"/>
    </source>
</evidence>
<dbReference type="InterPro" id="IPR055797">
    <property type="entry name" value="DUF7373"/>
</dbReference>
<sequence>MSSKFLAIAATTVASALLLTGCNSAEKGGDGKPAESTEATSTQAATYDTGAYKSTPHQGWPKSTWETIGPITETTLIGANTLLPYEVDNRFSRGGLPQRQTNFELFSSLLASNIREKIISLEPTYLTGFTQLANDPKTKSNAEHTVARFVSPQAAEDAAKLLNDTYLAEGGSDLATGNPAPLEKVTIPGKEDILASKDERRQVQRAFFTKDEYLFFVYTSNESLDENNEPIEYGPESMDWMQEYVKAFADKQLPLIDLIPSHKTAEGYGKSDEWPDTDPDDILRYAVMKPKEVDLVGTAPMSMNARLLTSTYADKASILKLYDNTKIDAAASAETLLLRAPNEAHADLIEATLKSLDSEVEGIEPYDEPQNVPGTTCYTSPGNNATYYSCYLRYGNYVARGNLVDIKPDEDEVTTSAAPDDQKVDVKTQLSHIMAAQYLILQEAPKENSEK</sequence>
<evidence type="ECO:0000259" key="3">
    <source>
        <dbReference type="Pfam" id="PF24092"/>
    </source>
</evidence>
<dbReference type="AlphaFoldDB" id="A0A9X3LVQ8"/>
<comment type="caution">
    <text evidence="4">The sequence shown here is derived from an EMBL/GenBank/DDBJ whole genome shotgun (WGS) entry which is preliminary data.</text>
</comment>
<feature type="chain" id="PRO_5040830482" description="Secreted protein" evidence="1">
    <location>
        <begin position="26"/>
        <end position="451"/>
    </location>
</feature>
<evidence type="ECO:0008006" key="6">
    <source>
        <dbReference type="Google" id="ProtNLM"/>
    </source>
</evidence>
<evidence type="ECO:0000256" key="1">
    <source>
        <dbReference type="SAM" id="SignalP"/>
    </source>
</evidence>
<protein>
    <recommendedName>
        <fullName evidence="6">Secreted protein</fullName>
    </recommendedName>
</protein>
<accession>A0A9X3LVQ8</accession>
<feature type="signal peptide" evidence="1">
    <location>
        <begin position="1"/>
        <end position="25"/>
    </location>
</feature>
<keyword evidence="1" id="KW-0732">Signal</keyword>
<evidence type="ECO:0000259" key="2">
    <source>
        <dbReference type="Pfam" id="PF24088"/>
    </source>
</evidence>
<dbReference type="Proteomes" id="UP001146468">
    <property type="component" value="Unassembled WGS sequence"/>
</dbReference>
<reference evidence="4" key="1">
    <citation type="submission" date="2022-02" db="EMBL/GenBank/DDBJ databases">
        <title>Corynebacterium sp. from urogenital microbiome.</title>
        <authorList>
            <person name="Cappelli E.A."/>
            <person name="Ribeiro T.G."/>
            <person name="Peixe L."/>
        </authorList>
    </citation>
    <scope>NUCLEOTIDE SEQUENCE</scope>
    <source>
        <strain evidence="4">C8Ua_172</strain>
    </source>
</reference>
<dbReference type="RefSeq" id="WP_269966063.1">
    <property type="nucleotide sequence ID" value="NZ_JAKMUS010000016.1"/>
</dbReference>
<dbReference type="PROSITE" id="PS51257">
    <property type="entry name" value="PROKAR_LIPOPROTEIN"/>
    <property type="match status" value="1"/>
</dbReference>
<feature type="domain" description="DUF7373" evidence="3">
    <location>
        <begin position="304"/>
        <end position="400"/>
    </location>
</feature>
<dbReference type="Pfam" id="PF24092">
    <property type="entry name" value="DUF7373_C"/>
    <property type="match status" value="1"/>
</dbReference>
<name>A0A9X3LVQ8_9CORY</name>